<reference evidence="4 5" key="1">
    <citation type="submission" date="2019-06" db="EMBL/GenBank/DDBJ databases">
        <title>Genome of Methylobacterium sp. 17Sr1-39.</title>
        <authorList>
            <person name="Seo T."/>
        </authorList>
    </citation>
    <scope>NUCLEOTIDE SEQUENCE [LARGE SCALE GENOMIC DNA]</scope>
    <source>
        <strain evidence="4 5">17Sr1-39</strain>
    </source>
</reference>
<organism evidence="4 5">
    <name type="scientific">Methylobacterium terricola</name>
    <dbReference type="NCBI Taxonomy" id="2583531"/>
    <lineage>
        <taxon>Bacteria</taxon>
        <taxon>Pseudomonadati</taxon>
        <taxon>Pseudomonadota</taxon>
        <taxon>Alphaproteobacteria</taxon>
        <taxon>Hyphomicrobiales</taxon>
        <taxon>Methylobacteriaceae</taxon>
        <taxon>Methylobacterium</taxon>
    </lineage>
</organism>
<dbReference type="Proteomes" id="UP000305267">
    <property type="component" value="Unassembled WGS sequence"/>
</dbReference>
<name>A0A5C4LCV9_9HYPH</name>
<dbReference type="RefSeq" id="WP_139038401.1">
    <property type="nucleotide sequence ID" value="NZ_VDDA01000014.1"/>
</dbReference>
<evidence type="ECO:0000313" key="5">
    <source>
        <dbReference type="Proteomes" id="UP000305267"/>
    </source>
</evidence>
<sequence>MTQTAPRGGDLEAQLFDLAPTSLWLQDLGALKAHLDAARDAGMADLRDWLRDPGHLLDCQRLIRIVRVNRHTLATYEARDEAELFAHIPAIFHDPEAVALVEVLCQLWAGATQARLVTQNRTVGGRVIDVSYAGQLLPGHEADWARFLISIEDITPREEQRRQEEARLEALSLTDHLTGLINRAGLDAEIDRIERERAVPASVIVADLNRLKAINDLQGHDAGDAAIRRFADLLAQAVPPPARPARIGGDEFVVLLPGTGPEAAAALVQRILAAIDAADASVEAPLGASIDALGPSPLSAALGCETWTGSEPIRDAIARADARMYEAKRRHHAASEARDALWTAPVPSVLPPRHH</sequence>
<dbReference type="EMBL" id="VDDA01000014">
    <property type="protein sequence ID" value="TNC10087.1"/>
    <property type="molecule type" value="Genomic_DNA"/>
</dbReference>
<dbReference type="EC" id="2.7.7.65" evidence="1"/>
<evidence type="ECO:0000259" key="3">
    <source>
        <dbReference type="PROSITE" id="PS50887"/>
    </source>
</evidence>
<dbReference type="SUPFAM" id="SSF55073">
    <property type="entry name" value="Nucleotide cyclase"/>
    <property type="match status" value="1"/>
</dbReference>
<evidence type="ECO:0000256" key="2">
    <source>
        <dbReference type="ARBA" id="ARBA00034247"/>
    </source>
</evidence>
<dbReference type="GO" id="GO:0052621">
    <property type="term" value="F:diguanylate cyclase activity"/>
    <property type="evidence" value="ECO:0007669"/>
    <property type="project" value="UniProtKB-EC"/>
</dbReference>
<evidence type="ECO:0000313" key="4">
    <source>
        <dbReference type="EMBL" id="TNC10087.1"/>
    </source>
</evidence>
<protein>
    <recommendedName>
        <fullName evidence="1">diguanylate cyclase</fullName>
        <ecNumber evidence="1">2.7.7.65</ecNumber>
    </recommendedName>
</protein>
<dbReference type="OrthoDB" id="9789238at2"/>
<dbReference type="Gene3D" id="3.30.70.270">
    <property type="match status" value="1"/>
</dbReference>
<dbReference type="GO" id="GO:0043709">
    <property type="term" value="P:cell adhesion involved in single-species biofilm formation"/>
    <property type="evidence" value="ECO:0007669"/>
    <property type="project" value="TreeGrafter"/>
</dbReference>
<dbReference type="InterPro" id="IPR000160">
    <property type="entry name" value="GGDEF_dom"/>
</dbReference>
<dbReference type="NCBIfam" id="TIGR00254">
    <property type="entry name" value="GGDEF"/>
    <property type="match status" value="1"/>
</dbReference>
<comment type="catalytic activity">
    <reaction evidence="2">
        <text>2 GTP = 3',3'-c-di-GMP + 2 diphosphate</text>
        <dbReference type="Rhea" id="RHEA:24898"/>
        <dbReference type="ChEBI" id="CHEBI:33019"/>
        <dbReference type="ChEBI" id="CHEBI:37565"/>
        <dbReference type="ChEBI" id="CHEBI:58805"/>
        <dbReference type="EC" id="2.7.7.65"/>
    </reaction>
</comment>
<dbReference type="InterPro" id="IPR043128">
    <property type="entry name" value="Rev_trsase/Diguanyl_cyclase"/>
</dbReference>
<dbReference type="GO" id="GO:1902201">
    <property type="term" value="P:negative regulation of bacterial-type flagellum-dependent cell motility"/>
    <property type="evidence" value="ECO:0007669"/>
    <property type="project" value="TreeGrafter"/>
</dbReference>
<gene>
    <name evidence="4" type="ORF">FF100_24580</name>
</gene>
<dbReference type="PANTHER" id="PTHR45138">
    <property type="entry name" value="REGULATORY COMPONENTS OF SENSORY TRANSDUCTION SYSTEM"/>
    <property type="match status" value="1"/>
</dbReference>
<evidence type="ECO:0000256" key="1">
    <source>
        <dbReference type="ARBA" id="ARBA00012528"/>
    </source>
</evidence>
<dbReference type="AlphaFoldDB" id="A0A5C4LCV9"/>
<keyword evidence="5" id="KW-1185">Reference proteome</keyword>
<dbReference type="SMART" id="SM00267">
    <property type="entry name" value="GGDEF"/>
    <property type="match status" value="1"/>
</dbReference>
<dbReference type="InterPro" id="IPR050469">
    <property type="entry name" value="Diguanylate_Cyclase"/>
</dbReference>
<dbReference type="PANTHER" id="PTHR45138:SF9">
    <property type="entry name" value="DIGUANYLATE CYCLASE DGCM-RELATED"/>
    <property type="match status" value="1"/>
</dbReference>
<dbReference type="Pfam" id="PF00990">
    <property type="entry name" value="GGDEF"/>
    <property type="match status" value="1"/>
</dbReference>
<proteinExistence type="predicted"/>
<accession>A0A5C4LCV9</accession>
<dbReference type="PROSITE" id="PS50887">
    <property type="entry name" value="GGDEF"/>
    <property type="match status" value="1"/>
</dbReference>
<dbReference type="CDD" id="cd01949">
    <property type="entry name" value="GGDEF"/>
    <property type="match status" value="1"/>
</dbReference>
<feature type="domain" description="GGDEF" evidence="3">
    <location>
        <begin position="199"/>
        <end position="340"/>
    </location>
</feature>
<dbReference type="GO" id="GO:0005886">
    <property type="term" value="C:plasma membrane"/>
    <property type="evidence" value="ECO:0007669"/>
    <property type="project" value="TreeGrafter"/>
</dbReference>
<dbReference type="InterPro" id="IPR029787">
    <property type="entry name" value="Nucleotide_cyclase"/>
</dbReference>
<comment type="caution">
    <text evidence="4">The sequence shown here is derived from an EMBL/GenBank/DDBJ whole genome shotgun (WGS) entry which is preliminary data.</text>
</comment>